<dbReference type="InterPro" id="IPR002860">
    <property type="entry name" value="BNR_rpt"/>
</dbReference>
<dbReference type="InterPro" id="IPR015943">
    <property type="entry name" value="WD40/YVTN_repeat-like_dom_sf"/>
</dbReference>
<gene>
    <name evidence="2" type="ORF">JZO67_005246</name>
</gene>
<dbReference type="RefSeq" id="WP_207702990.1">
    <property type="nucleotide sequence ID" value="NZ_JAFREL020000008.1"/>
</dbReference>
<accession>A0ABV0EZT7</accession>
<evidence type="ECO:0000256" key="1">
    <source>
        <dbReference type="SAM" id="Phobius"/>
    </source>
</evidence>
<dbReference type="Pfam" id="PF02012">
    <property type="entry name" value="BNR"/>
    <property type="match status" value="3"/>
</dbReference>
<proteinExistence type="predicted"/>
<dbReference type="SUPFAM" id="SSF110296">
    <property type="entry name" value="Oligoxyloglucan reducing end-specific cellobiohydrolase"/>
    <property type="match status" value="1"/>
</dbReference>
<protein>
    <recommendedName>
        <fullName evidence="4">BNR/Asp-box repeat protein</fullName>
    </recommendedName>
</protein>
<evidence type="ECO:0008006" key="4">
    <source>
        <dbReference type="Google" id="ProtNLM"/>
    </source>
</evidence>
<dbReference type="EMBL" id="JAFREL020000008">
    <property type="protein sequence ID" value="MEO1773262.1"/>
    <property type="molecule type" value="Genomic_DNA"/>
</dbReference>
<reference evidence="2 3" key="2">
    <citation type="submission" date="2024-02" db="EMBL/GenBank/DDBJ databases">
        <title>The Genome Sequence of Enterococcus sp. DIV0159.</title>
        <authorList>
            <person name="Earl A."/>
            <person name="Manson A."/>
            <person name="Gilmore M."/>
            <person name="Sanders J."/>
            <person name="Shea T."/>
            <person name="Howe W."/>
            <person name="Livny J."/>
            <person name="Cuomo C."/>
            <person name="Neafsey D."/>
            <person name="Birren B."/>
        </authorList>
    </citation>
    <scope>NUCLEOTIDE SEQUENCE [LARGE SCALE GENOMIC DNA]</scope>
    <source>
        <strain evidence="2 3">665A</strain>
    </source>
</reference>
<dbReference type="Gene3D" id="2.130.10.10">
    <property type="entry name" value="YVTN repeat-like/Quinoprotein amine dehydrogenase"/>
    <property type="match status" value="1"/>
</dbReference>
<feature type="transmembrane region" description="Helical" evidence="1">
    <location>
        <begin position="21"/>
        <end position="45"/>
    </location>
</feature>
<sequence length="323" mass="36171">MNKKKSDYSSKGRSGKSWGSLLRTIPFTIRVVILTVLIGLSLVSYNIGRAVSGAKAEADLHASNEKHPVTSEDVKVRRNNGKWEFSSDDGVSWTRTPPEDIYEDKDGRLRYKNSLSKTVTNDPEDDFFKFPFDDKNGKGIVMKREDDKWKFSSDGGKTWTEEVPEGVEVDKEGTLTWKSEDGNKLSEFDSEENSWKYSEDGGKTWSDPLKDVEDWLKNGFTVPVEGGVSMKFQDGKILYSTDGGKTWSEEVPEGFSDKVKSVITKQTEDGKTLYSIDGGKTWSEEKPEGFEIPNIDNILDSIPDELLPKEGKDDFSKGPATSV</sequence>
<evidence type="ECO:0000313" key="2">
    <source>
        <dbReference type="EMBL" id="MEO1773262.1"/>
    </source>
</evidence>
<organism evidence="2 3">
    <name type="scientific">Candidatus Enterococcus ferrettii</name>
    <dbReference type="NCBI Taxonomy" id="2815324"/>
    <lineage>
        <taxon>Bacteria</taxon>
        <taxon>Bacillati</taxon>
        <taxon>Bacillota</taxon>
        <taxon>Bacilli</taxon>
        <taxon>Lactobacillales</taxon>
        <taxon>Enterococcaceae</taxon>
        <taxon>Enterococcus</taxon>
    </lineage>
</organism>
<comment type="caution">
    <text evidence="2">The sequence shown here is derived from an EMBL/GenBank/DDBJ whole genome shotgun (WGS) entry which is preliminary data.</text>
</comment>
<name>A0ABV0EZT7_9ENTE</name>
<dbReference type="CDD" id="cd15482">
    <property type="entry name" value="Sialidase_non-viral"/>
    <property type="match status" value="1"/>
</dbReference>
<keyword evidence="1" id="KW-1133">Transmembrane helix</keyword>
<keyword evidence="3" id="KW-1185">Reference proteome</keyword>
<dbReference type="Proteomes" id="UP000664357">
    <property type="component" value="Unassembled WGS sequence"/>
</dbReference>
<keyword evidence="1" id="KW-0812">Transmembrane</keyword>
<evidence type="ECO:0000313" key="3">
    <source>
        <dbReference type="Proteomes" id="UP000664357"/>
    </source>
</evidence>
<reference evidence="2 3" key="1">
    <citation type="submission" date="2021-03" db="EMBL/GenBank/DDBJ databases">
        <authorList>
            <person name="Gilmore M.S."/>
            <person name="Schwartzman J."/>
            <person name="Van Tyne D."/>
            <person name="Martin M."/>
            <person name="Earl A.M."/>
            <person name="Manson A.L."/>
            <person name="Straub T."/>
            <person name="Salamzade R."/>
            <person name="Saavedra J."/>
            <person name="Lebreton F."/>
            <person name="Prichula J."/>
            <person name="Schaufler K."/>
            <person name="Gaca A."/>
            <person name="Sgardioli B."/>
            <person name="Wagenaar J."/>
            <person name="Strong T."/>
        </authorList>
    </citation>
    <scope>NUCLEOTIDE SEQUENCE [LARGE SCALE GENOMIC DNA]</scope>
    <source>
        <strain evidence="2 3">665A</strain>
    </source>
</reference>
<keyword evidence="1" id="KW-0472">Membrane</keyword>